<dbReference type="GO" id="GO:0005388">
    <property type="term" value="F:P-type calcium transporter activity"/>
    <property type="evidence" value="ECO:0007669"/>
    <property type="project" value="TreeGrafter"/>
</dbReference>
<evidence type="ECO:0000313" key="6">
    <source>
        <dbReference type="Proteomes" id="UP000663836"/>
    </source>
</evidence>
<proteinExistence type="predicted"/>
<dbReference type="AlphaFoldDB" id="A0A820KPZ4"/>
<gene>
    <name evidence="5" type="ORF">JBS370_LOCUS41767</name>
</gene>
<name>A0A820KPZ4_9BILA</name>
<dbReference type="SUPFAM" id="SSF81653">
    <property type="entry name" value="Calcium ATPase, transduction domain A"/>
    <property type="match status" value="1"/>
</dbReference>
<dbReference type="GO" id="GO:0005886">
    <property type="term" value="C:plasma membrane"/>
    <property type="evidence" value="ECO:0007669"/>
    <property type="project" value="TreeGrafter"/>
</dbReference>
<keyword evidence="2" id="KW-0460">Magnesium</keyword>
<evidence type="ECO:0000256" key="1">
    <source>
        <dbReference type="ARBA" id="ARBA00004127"/>
    </source>
</evidence>
<feature type="region of interest" description="Disordered" evidence="3">
    <location>
        <begin position="86"/>
        <end position="105"/>
    </location>
</feature>
<evidence type="ECO:0000256" key="2">
    <source>
        <dbReference type="ARBA" id="ARBA00022842"/>
    </source>
</evidence>
<dbReference type="PANTHER" id="PTHR24093">
    <property type="entry name" value="CATION TRANSPORTING ATPASE"/>
    <property type="match status" value="1"/>
</dbReference>
<evidence type="ECO:0000256" key="3">
    <source>
        <dbReference type="SAM" id="MobiDB-lite"/>
    </source>
</evidence>
<evidence type="ECO:0000313" key="5">
    <source>
        <dbReference type="EMBL" id="CAF4345537.1"/>
    </source>
</evidence>
<dbReference type="EMBL" id="CAJOBD010048986">
    <property type="protein sequence ID" value="CAF4345537.1"/>
    <property type="molecule type" value="Genomic_DNA"/>
</dbReference>
<dbReference type="InterPro" id="IPR008250">
    <property type="entry name" value="ATPase_P-typ_transduc_dom_A_sf"/>
</dbReference>
<accession>A0A820KPZ4</accession>
<dbReference type="GO" id="GO:0051480">
    <property type="term" value="P:regulation of cytosolic calcium ion concentration"/>
    <property type="evidence" value="ECO:0007669"/>
    <property type="project" value="TreeGrafter"/>
</dbReference>
<feature type="domain" description="P-type ATPase A" evidence="4">
    <location>
        <begin position="1"/>
        <end position="80"/>
    </location>
</feature>
<protein>
    <recommendedName>
        <fullName evidence="4">P-type ATPase A domain-containing protein</fullName>
    </recommendedName>
</protein>
<dbReference type="Proteomes" id="UP000663836">
    <property type="component" value="Unassembled WGS sequence"/>
</dbReference>
<evidence type="ECO:0000259" key="4">
    <source>
        <dbReference type="Pfam" id="PF00122"/>
    </source>
</evidence>
<dbReference type="PANTHER" id="PTHR24093:SF369">
    <property type="entry name" value="CALCIUM-TRANSPORTING ATPASE"/>
    <property type="match status" value="1"/>
</dbReference>
<dbReference type="Pfam" id="PF00122">
    <property type="entry name" value="E1-E2_ATPase"/>
    <property type="match status" value="1"/>
</dbReference>
<sequence length="122" mass="13126">VGDICEIKYGDVLPADGVIIQSNNLKVDESSLTGESDLIEKHESTDPFLLSGTHIMEGSGKMLVLAVGEHSQTGIILKLLSTTKEQTNDKKKTNNKKKQNTTADADVNECLVKSKSAEGILL</sequence>
<organism evidence="5 6">
    <name type="scientific">Rotaria sordida</name>
    <dbReference type="NCBI Taxonomy" id="392033"/>
    <lineage>
        <taxon>Eukaryota</taxon>
        <taxon>Metazoa</taxon>
        <taxon>Spiralia</taxon>
        <taxon>Gnathifera</taxon>
        <taxon>Rotifera</taxon>
        <taxon>Eurotatoria</taxon>
        <taxon>Bdelloidea</taxon>
        <taxon>Philodinida</taxon>
        <taxon>Philodinidae</taxon>
        <taxon>Rotaria</taxon>
    </lineage>
</organism>
<reference evidence="5" key="1">
    <citation type="submission" date="2021-02" db="EMBL/GenBank/DDBJ databases">
        <authorList>
            <person name="Nowell W R."/>
        </authorList>
    </citation>
    <scope>NUCLEOTIDE SEQUENCE</scope>
</reference>
<feature type="non-terminal residue" evidence="5">
    <location>
        <position position="122"/>
    </location>
</feature>
<dbReference type="GO" id="GO:0012505">
    <property type="term" value="C:endomembrane system"/>
    <property type="evidence" value="ECO:0007669"/>
    <property type="project" value="UniProtKB-SubCell"/>
</dbReference>
<feature type="non-terminal residue" evidence="5">
    <location>
        <position position="1"/>
    </location>
</feature>
<dbReference type="Gene3D" id="2.70.150.10">
    <property type="entry name" value="Calcium-transporting ATPase, cytoplasmic transduction domain A"/>
    <property type="match status" value="1"/>
</dbReference>
<comment type="subcellular location">
    <subcellularLocation>
        <location evidence="1">Endomembrane system</location>
        <topology evidence="1">Multi-pass membrane protein</topology>
    </subcellularLocation>
</comment>
<comment type="caution">
    <text evidence="5">The sequence shown here is derived from an EMBL/GenBank/DDBJ whole genome shotgun (WGS) entry which is preliminary data.</text>
</comment>
<dbReference type="InterPro" id="IPR059000">
    <property type="entry name" value="ATPase_P-type_domA"/>
</dbReference>